<evidence type="ECO:0000313" key="6">
    <source>
        <dbReference type="Proteomes" id="UP000245217"/>
    </source>
</evidence>
<dbReference type="EMBL" id="QEWV01000015">
    <property type="protein sequence ID" value="PWD89618.1"/>
    <property type="molecule type" value="Genomic_DNA"/>
</dbReference>
<dbReference type="Pfam" id="PF04892">
    <property type="entry name" value="VanZ"/>
    <property type="match status" value="1"/>
</dbReference>
<dbReference type="AlphaFoldDB" id="A0A2U2AKY4"/>
<dbReference type="NCBIfam" id="NF037970">
    <property type="entry name" value="vanZ_1"/>
    <property type="match status" value="1"/>
</dbReference>
<evidence type="ECO:0000313" key="3">
    <source>
        <dbReference type="EMBL" id="PWD83824.1"/>
    </source>
</evidence>
<evidence type="ECO:0000313" key="4">
    <source>
        <dbReference type="EMBL" id="PWD89618.1"/>
    </source>
</evidence>
<keyword evidence="1" id="KW-1133">Transmembrane helix</keyword>
<dbReference type="InterPro" id="IPR006976">
    <property type="entry name" value="VanZ-like"/>
</dbReference>
<protein>
    <recommendedName>
        <fullName evidence="2">VanZ-like domain-containing protein</fullName>
    </recommendedName>
</protein>
<dbReference type="Proteomes" id="UP000245059">
    <property type="component" value="Unassembled WGS sequence"/>
</dbReference>
<feature type="domain" description="VanZ-like" evidence="2">
    <location>
        <begin position="18"/>
        <end position="131"/>
    </location>
</feature>
<evidence type="ECO:0000256" key="1">
    <source>
        <dbReference type="SAM" id="Phobius"/>
    </source>
</evidence>
<evidence type="ECO:0000259" key="2">
    <source>
        <dbReference type="Pfam" id="PF04892"/>
    </source>
</evidence>
<accession>A0A2U2AKY4</accession>
<dbReference type="OrthoDB" id="1524985at2"/>
<dbReference type="RefSeq" id="WP_109202334.1">
    <property type="nucleotide sequence ID" value="NZ_QEWS01000016.1"/>
</dbReference>
<reference evidence="5 6" key="2">
    <citation type="submission" date="2018-05" db="EMBL/GenBank/DDBJ databases">
        <title>Ignatzschineria dubaiensis sp. nov., isolated from necrotic foot tissues of dromedaries (Camelus dromedarius) and associated maggots in Dubai, United Arab Emirates.</title>
        <authorList>
            <person name="Tsang C.C."/>
            <person name="Tang J.Y.M."/>
            <person name="Fong J.Y.H."/>
            <person name="Kinne J."/>
            <person name="Lee H.H."/>
            <person name="Joseph M."/>
            <person name="Jose S."/>
            <person name="Schuster R.K."/>
            <person name="Tang Y."/>
            <person name="Sivakumar S."/>
            <person name="Chen J.H.K."/>
            <person name="Teng J.L.L."/>
            <person name="Lau S.K.P."/>
            <person name="Wernery U."/>
            <person name="Woo P.C.Y."/>
        </authorList>
    </citation>
    <scope>NUCLEOTIDE SEQUENCE [LARGE SCALE GENOMIC DNA]</scope>
    <source>
        <strain evidence="5">UAE-HKU57</strain>
        <strain evidence="6">UAE-HKU58</strain>
    </source>
</reference>
<feature type="transmembrane region" description="Helical" evidence="1">
    <location>
        <begin position="114"/>
        <end position="134"/>
    </location>
</feature>
<comment type="caution">
    <text evidence="3">The sequence shown here is derived from an EMBL/GenBank/DDBJ whole genome shotgun (WGS) entry which is preliminary data.</text>
</comment>
<name>A0A2U2AKY4_9GAMM</name>
<feature type="transmembrane region" description="Helical" evidence="1">
    <location>
        <begin position="72"/>
        <end position="94"/>
    </location>
</feature>
<dbReference type="EMBL" id="QEWW01000008">
    <property type="protein sequence ID" value="PWD83824.1"/>
    <property type="molecule type" value="Genomic_DNA"/>
</dbReference>
<feature type="transmembrane region" description="Helical" evidence="1">
    <location>
        <begin position="5"/>
        <end position="23"/>
    </location>
</feature>
<dbReference type="Proteomes" id="UP000245217">
    <property type="component" value="Unassembled WGS sequence"/>
</dbReference>
<reference evidence="3" key="1">
    <citation type="journal article" date="2018" name="Genome Announc.">
        <title>Ignatzschineria cameli sp. nov., isolated from necrotic foot tissue of dromedaries (Camelus dromedarius) and associated maggots (Wohlfahrtia species) in Dubai.</title>
        <authorList>
            <person name="Tsang C.C."/>
            <person name="Tang J.Y."/>
            <person name="Fong J.Y."/>
            <person name="Kinne J."/>
            <person name="Lee H.H."/>
            <person name="Joseph M."/>
            <person name="Jose S."/>
            <person name="Schuster R.K."/>
            <person name="Tang Y."/>
            <person name="Sivakumar S."/>
            <person name="Chen J.H."/>
            <person name="Teng J.L."/>
            <person name="Lau S.K."/>
            <person name="Wernery U."/>
            <person name="Woo P.C."/>
        </authorList>
    </citation>
    <scope>NUCLEOTIDE SEQUENCE</scope>
    <source>
        <strain evidence="3">UAE-HKU57</strain>
        <strain evidence="4">UAE-HKU58</strain>
    </source>
</reference>
<gene>
    <name evidence="3" type="ORF">DC077_09030</name>
    <name evidence="4" type="ORF">DC078_09715</name>
</gene>
<evidence type="ECO:0000313" key="5">
    <source>
        <dbReference type="Proteomes" id="UP000245059"/>
    </source>
</evidence>
<keyword evidence="1" id="KW-0812">Transmembrane</keyword>
<keyword evidence="6" id="KW-1185">Reference proteome</keyword>
<feature type="transmembrane region" description="Helical" evidence="1">
    <location>
        <begin position="43"/>
        <end position="60"/>
    </location>
</feature>
<keyword evidence="1" id="KW-0472">Membrane</keyword>
<sequence length="193" mass="22938">MKGRFYKVVTIIWFLIMNIIFFYPGENIPFLTMEDEWLDNWLHFGAFATLTGLVLRGIHIENRRRERVTQEYYCHFCFFYSARCMLLLIAYFALLSELIQGYFIPGKTREFSDLFVDFAGILTAWGISSLLTYWERSIENLAKEREENREENTQREGIRDIHIKSDMNVDFRADLRSDLQSDSTSEIAPKELR</sequence>
<organism evidence="3 5">
    <name type="scientific">Ignatzschineria cameli</name>
    <dbReference type="NCBI Taxonomy" id="2182793"/>
    <lineage>
        <taxon>Bacteria</taxon>
        <taxon>Pseudomonadati</taxon>
        <taxon>Pseudomonadota</taxon>
        <taxon>Gammaproteobacteria</taxon>
        <taxon>Cardiobacteriales</taxon>
        <taxon>Ignatzschineriaceae</taxon>
        <taxon>Ignatzschineria</taxon>
    </lineage>
</organism>
<proteinExistence type="predicted"/>